<keyword evidence="3 6" id="KW-0133">Cell shape</keyword>
<comment type="caution">
    <text evidence="9">The sequence shown here is derived from an EMBL/GenBank/DDBJ whole genome shotgun (WGS) entry which is preliminary data.</text>
</comment>
<keyword evidence="7" id="KW-0812">Transmembrane</keyword>
<dbReference type="GO" id="GO:0071972">
    <property type="term" value="F:peptidoglycan L,D-transpeptidase activity"/>
    <property type="evidence" value="ECO:0007669"/>
    <property type="project" value="TreeGrafter"/>
</dbReference>
<dbReference type="Gene3D" id="2.40.440.10">
    <property type="entry name" value="L,D-transpeptidase catalytic domain-like"/>
    <property type="match status" value="1"/>
</dbReference>
<keyword evidence="7" id="KW-0472">Membrane</keyword>
<protein>
    <recommendedName>
        <fullName evidence="8">L,D-TPase catalytic domain-containing protein</fullName>
    </recommendedName>
</protein>
<evidence type="ECO:0000313" key="10">
    <source>
        <dbReference type="Proteomes" id="UP000231069"/>
    </source>
</evidence>
<comment type="pathway">
    <text evidence="1 6">Cell wall biogenesis; peptidoglycan biosynthesis.</text>
</comment>
<proteinExistence type="predicted"/>
<evidence type="ECO:0000256" key="7">
    <source>
        <dbReference type="SAM" id="Phobius"/>
    </source>
</evidence>
<evidence type="ECO:0000256" key="6">
    <source>
        <dbReference type="PROSITE-ProRule" id="PRU01373"/>
    </source>
</evidence>
<feature type="transmembrane region" description="Helical" evidence="7">
    <location>
        <begin position="24"/>
        <end position="47"/>
    </location>
</feature>
<name>A0A2M7RR60_9BACT</name>
<dbReference type="GO" id="GO:0071555">
    <property type="term" value="P:cell wall organization"/>
    <property type="evidence" value="ECO:0007669"/>
    <property type="project" value="UniProtKB-UniRule"/>
</dbReference>
<keyword evidence="4 6" id="KW-0573">Peptidoglycan synthesis</keyword>
<dbReference type="PROSITE" id="PS52029">
    <property type="entry name" value="LD_TPASE"/>
    <property type="match status" value="1"/>
</dbReference>
<evidence type="ECO:0000256" key="4">
    <source>
        <dbReference type="ARBA" id="ARBA00022984"/>
    </source>
</evidence>
<keyword evidence="2" id="KW-0808">Transferase</keyword>
<feature type="active site" description="Nucleophile" evidence="6">
    <location>
        <position position="198"/>
    </location>
</feature>
<dbReference type="CDD" id="cd16913">
    <property type="entry name" value="YkuD_like"/>
    <property type="match status" value="1"/>
</dbReference>
<evidence type="ECO:0000313" key="9">
    <source>
        <dbReference type="EMBL" id="PIZ02539.1"/>
    </source>
</evidence>
<accession>A0A2M7RR60</accession>
<dbReference type="InterPro" id="IPR038063">
    <property type="entry name" value="Transpep_catalytic_dom"/>
</dbReference>
<sequence length="210" mass="23816">MSRKVHVIKRKKIYVKSGSKKTWYYFRISLISLFMGFAVYTGGRYFFPLSAPCANSLTCQSDLTEKIENGATGMFQGQKVIPPIISLAIDESGQKVLGQNVPIGEKHIYVDLATQTLYAYQDDTKILQTYISSGRWGKTPVGNFHIWSKLRATRMSGGSGNDAYNLPNVPYVMFFYRDYGLHGAYWHNNFGHTMSHGCINLRQVDARDLF</sequence>
<dbReference type="InterPro" id="IPR005490">
    <property type="entry name" value="LD_TPept_cat_dom"/>
</dbReference>
<dbReference type="EMBL" id="PFMK01000080">
    <property type="protein sequence ID" value="PIZ02539.1"/>
    <property type="molecule type" value="Genomic_DNA"/>
</dbReference>
<dbReference type="PANTHER" id="PTHR30582">
    <property type="entry name" value="L,D-TRANSPEPTIDASE"/>
    <property type="match status" value="1"/>
</dbReference>
<evidence type="ECO:0000256" key="3">
    <source>
        <dbReference type="ARBA" id="ARBA00022960"/>
    </source>
</evidence>
<evidence type="ECO:0000256" key="2">
    <source>
        <dbReference type="ARBA" id="ARBA00022679"/>
    </source>
</evidence>
<organism evidence="9 10">
    <name type="scientific">Candidatus Gottesmanbacteria bacterium CG_4_10_14_0_8_um_filter_37_24</name>
    <dbReference type="NCBI Taxonomy" id="1974574"/>
    <lineage>
        <taxon>Bacteria</taxon>
        <taxon>Candidatus Gottesmaniibacteriota</taxon>
    </lineage>
</organism>
<dbReference type="PANTHER" id="PTHR30582:SF2">
    <property type="entry name" value="L,D-TRANSPEPTIDASE YCIB-RELATED"/>
    <property type="match status" value="1"/>
</dbReference>
<dbReference type="GO" id="GO:0016740">
    <property type="term" value="F:transferase activity"/>
    <property type="evidence" value="ECO:0007669"/>
    <property type="project" value="UniProtKB-KW"/>
</dbReference>
<dbReference type="SUPFAM" id="SSF141523">
    <property type="entry name" value="L,D-transpeptidase catalytic domain-like"/>
    <property type="match status" value="1"/>
</dbReference>
<evidence type="ECO:0000259" key="8">
    <source>
        <dbReference type="PROSITE" id="PS52029"/>
    </source>
</evidence>
<keyword evidence="7" id="KW-1133">Transmembrane helix</keyword>
<dbReference type="UniPathway" id="UPA00219"/>
<reference evidence="10" key="1">
    <citation type="submission" date="2017-09" db="EMBL/GenBank/DDBJ databases">
        <title>Depth-based differentiation of microbial function through sediment-hosted aquifers and enrichment of novel symbionts in the deep terrestrial subsurface.</title>
        <authorList>
            <person name="Probst A.J."/>
            <person name="Ladd B."/>
            <person name="Jarett J.K."/>
            <person name="Geller-Mcgrath D.E."/>
            <person name="Sieber C.M.K."/>
            <person name="Emerson J.B."/>
            <person name="Anantharaman K."/>
            <person name="Thomas B.C."/>
            <person name="Malmstrom R."/>
            <person name="Stieglmeier M."/>
            <person name="Klingl A."/>
            <person name="Woyke T."/>
            <person name="Ryan C.M."/>
            <person name="Banfield J.F."/>
        </authorList>
    </citation>
    <scope>NUCLEOTIDE SEQUENCE [LARGE SCALE GENOMIC DNA]</scope>
</reference>
<feature type="active site" description="Proton donor/acceptor" evidence="6">
    <location>
        <position position="182"/>
    </location>
</feature>
<dbReference type="GO" id="GO:0005576">
    <property type="term" value="C:extracellular region"/>
    <property type="evidence" value="ECO:0007669"/>
    <property type="project" value="TreeGrafter"/>
</dbReference>
<dbReference type="GO" id="GO:0018104">
    <property type="term" value="P:peptidoglycan-protein cross-linking"/>
    <property type="evidence" value="ECO:0007669"/>
    <property type="project" value="TreeGrafter"/>
</dbReference>
<dbReference type="Proteomes" id="UP000231069">
    <property type="component" value="Unassembled WGS sequence"/>
</dbReference>
<evidence type="ECO:0000256" key="5">
    <source>
        <dbReference type="ARBA" id="ARBA00023316"/>
    </source>
</evidence>
<dbReference type="GO" id="GO:0008360">
    <property type="term" value="P:regulation of cell shape"/>
    <property type="evidence" value="ECO:0007669"/>
    <property type="project" value="UniProtKB-UniRule"/>
</dbReference>
<dbReference type="AlphaFoldDB" id="A0A2M7RR60"/>
<dbReference type="InterPro" id="IPR050979">
    <property type="entry name" value="LD-transpeptidase"/>
</dbReference>
<evidence type="ECO:0000256" key="1">
    <source>
        <dbReference type="ARBA" id="ARBA00004752"/>
    </source>
</evidence>
<feature type="non-terminal residue" evidence="9">
    <location>
        <position position="210"/>
    </location>
</feature>
<keyword evidence="5 6" id="KW-0961">Cell wall biogenesis/degradation</keyword>
<gene>
    <name evidence="9" type="ORF">COY59_04220</name>
</gene>
<feature type="domain" description="L,D-TPase catalytic" evidence="8">
    <location>
        <begin position="106"/>
        <end position="210"/>
    </location>
</feature>
<dbReference type="Pfam" id="PF03734">
    <property type="entry name" value="YkuD"/>
    <property type="match status" value="1"/>
</dbReference>